<dbReference type="InterPro" id="IPR012259">
    <property type="entry name" value="DHFR"/>
</dbReference>
<dbReference type="PROSITE" id="PS00075">
    <property type="entry name" value="DHFR_1"/>
    <property type="match status" value="1"/>
</dbReference>
<evidence type="ECO:0000313" key="9">
    <source>
        <dbReference type="Proteomes" id="UP000662782"/>
    </source>
</evidence>
<dbReference type="GO" id="GO:0046452">
    <property type="term" value="P:dihydrofolate metabolic process"/>
    <property type="evidence" value="ECO:0007669"/>
    <property type="project" value="TreeGrafter"/>
</dbReference>
<evidence type="ECO:0000259" key="7">
    <source>
        <dbReference type="PROSITE" id="PS51330"/>
    </source>
</evidence>
<comment type="similarity">
    <text evidence="6">Belongs to the dihydrofolate reductase family.</text>
</comment>
<dbReference type="InterPro" id="IPR024072">
    <property type="entry name" value="DHFR-like_dom_sf"/>
</dbReference>
<feature type="domain" description="DHFR" evidence="7">
    <location>
        <begin position="2"/>
        <end position="173"/>
    </location>
</feature>
<evidence type="ECO:0000313" key="8">
    <source>
        <dbReference type="EMBL" id="QPB09208.1"/>
    </source>
</evidence>
<accession>A0A873WGH2</accession>
<sequence>MIISLIIALDENNVIGQDDHIPWNEPEDMMWFVNKTRHKAIVMGRKTFDGLSNPLPDRLNIVLSKDGKDRPGAITAKTPWDVQKAAIDSGYNELVICGGPGLYDYALNNNIVDKIYLTRVLKEHEGNVKYEHPLLEELLGSDKVGNLYADKWVLDQFVSAPGLVFRTLTKVRK</sequence>
<dbReference type="GO" id="GO:0046655">
    <property type="term" value="P:folic acid metabolic process"/>
    <property type="evidence" value="ECO:0007669"/>
    <property type="project" value="TreeGrafter"/>
</dbReference>
<evidence type="ECO:0000256" key="6">
    <source>
        <dbReference type="RuleBase" id="RU004474"/>
    </source>
</evidence>
<evidence type="ECO:0000256" key="4">
    <source>
        <dbReference type="ARBA" id="ARBA00022857"/>
    </source>
</evidence>
<dbReference type="CDD" id="cd00209">
    <property type="entry name" value="DHFR"/>
    <property type="match status" value="1"/>
</dbReference>
<dbReference type="InterPro" id="IPR001796">
    <property type="entry name" value="DHFR_dom"/>
</dbReference>
<dbReference type="PRINTS" id="PR00070">
    <property type="entry name" value="DHFR"/>
</dbReference>
<keyword evidence="3" id="KW-0554">One-carbon metabolism</keyword>
<dbReference type="GO" id="GO:0004146">
    <property type="term" value="F:dihydrofolate reductase activity"/>
    <property type="evidence" value="ECO:0007669"/>
    <property type="project" value="UniProtKB-EC"/>
</dbReference>
<dbReference type="PANTHER" id="PTHR48069">
    <property type="entry name" value="DIHYDROFOLATE REDUCTASE"/>
    <property type="match status" value="1"/>
</dbReference>
<dbReference type="PANTHER" id="PTHR48069:SF3">
    <property type="entry name" value="DIHYDROFOLATE REDUCTASE"/>
    <property type="match status" value="1"/>
</dbReference>
<proteinExistence type="inferred from homology"/>
<reference evidence="8 9" key="1">
    <citation type="submission" date="2020-07" db="EMBL/GenBank/DDBJ databases">
        <title>Complete genome sequence of Klebsiella pneumoniae phage Miami.</title>
        <authorList>
            <person name="Mora D.A."/>
            <person name="Lessor L."/>
            <person name="Gill J."/>
            <person name="Liu M."/>
        </authorList>
    </citation>
    <scope>NUCLEOTIDE SEQUENCE [LARGE SCALE GENOMIC DNA]</scope>
</reference>
<evidence type="ECO:0000256" key="2">
    <source>
        <dbReference type="ARBA" id="ARBA00012856"/>
    </source>
</evidence>
<gene>
    <name evidence="8" type="ORF">CPT_Miami_113</name>
</gene>
<organism evidence="8 9">
    <name type="scientific">Klebsiella phage Miami</name>
    <dbReference type="NCBI Taxonomy" id="2767581"/>
    <lineage>
        <taxon>Viruses</taxon>
        <taxon>Duplodnaviria</taxon>
        <taxon>Heunggongvirae</taxon>
        <taxon>Uroviricota</taxon>
        <taxon>Caudoviricetes</taxon>
        <taxon>Chimalliviridae</taxon>
        <taxon>Miamivirus</taxon>
        <taxon>Miamivirus miami</taxon>
    </lineage>
</organism>
<dbReference type="Proteomes" id="UP000662782">
    <property type="component" value="Segment"/>
</dbReference>
<keyword evidence="9" id="KW-1185">Reference proteome</keyword>
<dbReference type="InterPro" id="IPR017925">
    <property type="entry name" value="DHFR_CS"/>
</dbReference>
<protein>
    <recommendedName>
        <fullName evidence="2">dihydrofolate reductase</fullName>
        <ecNumber evidence="2">1.5.1.3</ecNumber>
    </recommendedName>
</protein>
<comment type="pathway">
    <text evidence="1">Cofactor biosynthesis; tetrahydrofolate biosynthesis; 5,6,7,8-tetrahydrofolate from 7,8-dihydrofolate: step 1/1.</text>
</comment>
<dbReference type="PROSITE" id="PS51330">
    <property type="entry name" value="DHFR_2"/>
    <property type="match status" value="1"/>
</dbReference>
<evidence type="ECO:0000256" key="1">
    <source>
        <dbReference type="ARBA" id="ARBA00004903"/>
    </source>
</evidence>
<dbReference type="EC" id="1.5.1.3" evidence="2"/>
<name>A0A873WGH2_9CAUD</name>
<dbReference type="SUPFAM" id="SSF53597">
    <property type="entry name" value="Dihydrofolate reductase-like"/>
    <property type="match status" value="1"/>
</dbReference>
<evidence type="ECO:0000256" key="5">
    <source>
        <dbReference type="ARBA" id="ARBA00023002"/>
    </source>
</evidence>
<keyword evidence="5" id="KW-0560">Oxidoreductase</keyword>
<dbReference type="EMBL" id="MT701590">
    <property type="protein sequence ID" value="QPB09208.1"/>
    <property type="molecule type" value="Genomic_DNA"/>
</dbReference>
<evidence type="ECO:0000256" key="3">
    <source>
        <dbReference type="ARBA" id="ARBA00022563"/>
    </source>
</evidence>
<dbReference type="GO" id="GO:0006730">
    <property type="term" value="P:one-carbon metabolic process"/>
    <property type="evidence" value="ECO:0007669"/>
    <property type="project" value="UniProtKB-KW"/>
</dbReference>
<keyword evidence="4" id="KW-0521">NADP</keyword>
<dbReference type="GO" id="GO:0046654">
    <property type="term" value="P:tetrahydrofolate biosynthetic process"/>
    <property type="evidence" value="ECO:0007669"/>
    <property type="project" value="InterPro"/>
</dbReference>
<dbReference type="Gene3D" id="3.40.430.10">
    <property type="entry name" value="Dihydrofolate Reductase, subunit A"/>
    <property type="match status" value="1"/>
</dbReference>
<dbReference type="Pfam" id="PF00186">
    <property type="entry name" value="DHFR_1"/>
    <property type="match status" value="1"/>
</dbReference>
<dbReference type="GO" id="GO:0050661">
    <property type="term" value="F:NADP binding"/>
    <property type="evidence" value="ECO:0007669"/>
    <property type="project" value="InterPro"/>
</dbReference>